<evidence type="ECO:0000256" key="4">
    <source>
        <dbReference type="ARBA" id="ARBA00023125"/>
    </source>
</evidence>
<dbReference type="Proteomes" id="UP000461754">
    <property type="component" value="Unassembled WGS sequence"/>
</dbReference>
<dbReference type="Pfam" id="PF00589">
    <property type="entry name" value="Phage_integrase"/>
    <property type="match status" value="1"/>
</dbReference>
<comment type="caution">
    <text evidence="9">The sequence shown here is derived from an EMBL/GenBank/DDBJ whole genome shotgun (WGS) entry which is preliminary data.</text>
</comment>
<keyword evidence="4 6" id="KW-0238">DNA-binding</keyword>
<dbReference type="InterPro" id="IPR044068">
    <property type="entry name" value="CB"/>
</dbReference>
<dbReference type="GO" id="GO:0003677">
    <property type="term" value="F:DNA binding"/>
    <property type="evidence" value="ECO:0007669"/>
    <property type="project" value="UniProtKB-UniRule"/>
</dbReference>
<dbReference type="PROSITE" id="PS51900">
    <property type="entry name" value="CB"/>
    <property type="match status" value="1"/>
</dbReference>
<proteinExistence type="inferred from homology"/>
<dbReference type="AlphaFoldDB" id="A0A7X2TA59"/>
<dbReference type="EMBL" id="VUMO01000002">
    <property type="protein sequence ID" value="MSS19151.1"/>
    <property type="molecule type" value="Genomic_DNA"/>
</dbReference>
<keyword evidence="5" id="KW-0233">DNA recombination</keyword>
<name>A0A7X2TA59_9FIRM</name>
<gene>
    <name evidence="9" type="ORF">FYJ52_01825</name>
</gene>
<dbReference type="Pfam" id="PF14657">
    <property type="entry name" value="Arm-DNA-bind_4"/>
    <property type="match status" value="1"/>
</dbReference>
<evidence type="ECO:0000256" key="1">
    <source>
        <dbReference type="ARBA" id="ARBA00003283"/>
    </source>
</evidence>
<dbReference type="CDD" id="cd01189">
    <property type="entry name" value="INT_ICEBs1_C_like"/>
    <property type="match status" value="1"/>
</dbReference>
<dbReference type="PANTHER" id="PTHR30349">
    <property type="entry name" value="PHAGE INTEGRASE-RELATED"/>
    <property type="match status" value="1"/>
</dbReference>
<dbReference type="SUPFAM" id="SSF56349">
    <property type="entry name" value="DNA breaking-rejoining enzymes"/>
    <property type="match status" value="1"/>
</dbReference>
<evidence type="ECO:0000256" key="5">
    <source>
        <dbReference type="ARBA" id="ARBA00023172"/>
    </source>
</evidence>
<dbReference type="GO" id="GO:0015074">
    <property type="term" value="P:DNA integration"/>
    <property type="evidence" value="ECO:0007669"/>
    <property type="project" value="UniProtKB-KW"/>
</dbReference>
<dbReference type="InterPro" id="IPR013762">
    <property type="entry name" value="Integrase-like_cat_sf"/>
</dbReference>
<dbReference type="RefSeq" id="WP_154575562.1">
    <property type="nucleotide sequence ID" value="NZ_VUMO01000002.1"/>
</dbReference>
<feature type="domain" description="Tyr recombinase" evidence="7">
    <location>
        <begin position="161"/>
        <end position="344"/>
    </location>
</feature>
<accession>A0A7X2TA59</accession>
<dbReference type="GO" id="GO:0006310">
    <property type="term" value="P:DNA recombination"/>
    <property type="evidence" value="ECO:0007669"/>
    <property type="project" value="UniProtKB-KW"/>
</dbReference>
<keyword evidence="10" id="KW-1185">Reference proteome</keyword>
<sequence length="359" mass="41302">MSIKKDDKTGLYTLQFYYRDHNGKRHHPKKTGFKRKKDAEAYHRDFMARVAGSSGLTFKAVTALYLKDVKARVKPTTYANKKTIIKNHLLPHFSDVLIDDITPAMIRDFQTDYMLNSGLKGTTLHLIGIQLNAIFNFAVKFYGLEKNPGTLAGSMGTQKAGRMDFYTPEEFNKVLSCVDDPTDKTLIYFLFWSGCRIGEALALTWNDFDLEENSVSITKNYQMIEGREYISTPKTPKSKRIILLPQFVIDRIKEYKGKLYGYQPDQRLFKRYKEIVAYRFHKAADLAGVRRIRLHDLRHSHASMLINLGASPLLVAARLGHDSAETTLKIYSHLFPDEQEKIRGLLENFCEKIEKSKNI</sequence>
<evidence type="ECO:0000256" key="2">
    <source>
        <dbReference type="ARBA" id="ARBA00008857"/>
    </source>
</evidence>
<dbReference type="InterPro" id="IPR004107">
    <property type="entry name" value="Integrase_SAM-like_N"/>
</dbReference>
<evidence type="ECO:0000256" key="3">
    <source>
        <dbReference type="ARBA" id="ARBA00022908"/>
    </source>
</evidence>
<dbReference type="PANTHER" id="PTHR30349:SF64">
    <property type="entry name" value="PROPHAGE INTEGRASE INTD-RELATED"/>
    <property type="match status" value="1"/>
</dbReference>
<evidence type="ECO:0000256" key="6">
    <source>
        <dbReference type="PROSITE-ProRule" id="PRU01248"/>
    </source>
</evidence>
<comment type="similarity">
    <text evidence="2">Belongs to the 'phage' integrase family.</text>
</comment>
<organism evidence="9 10">
    <name type="scientific">Pseudoramibacter porci</name>
    <dbReference type="NCBI Taxonomy" id="2606631"/>
    <lineage>
        <taxon>Bacteria</taxon>
        <taxon>Bacillati</taxon>
        <taxon>Bacillota</taxon>
        <taxon>Clostridia</taxon>
        <taxon>Eubacteriales</taxon>
        <taxon>Eubacteriaceae</taxon>
        <taxon>Pseudoramibacter</taxon>
    </lineage>
</organism>
<evidence type="ECO:0000313" key="10">
    <source>
        <dbReference type="Proteomes" id="UP000461754"/>
    </source>
</evidence>
<evidence type="ECO:0000313" key="9">
    <source>
        <dbReference type="EMBL" id="MSS19151.1"/>
    </source>
</evidence>
<dbReference type="Gene3D" id="1.10.150.130">
    <property type="match status" value="1"/>
</dbReference>
<dbReference type="Gene3D" id="1.10.443.10">
    <property type="entry name" value="Intergrase catalytic core"/>
    <property type="match status" value="1"/>
</dbReference>
<dbReference type="InterPro" id="IPR050090">
    <property type="entry name" value="Tyrosine_recombinase_XerCD"/>
</dbReference>
<dbReference type="PROSITE" id="PS51898">
    <property type="entry name" value="TYR_RECOMBINASE"/>
    <property type="match status" value="1"/>
</dbReference>
<feature type="domain" description="Core-binding (CB)" evidence="8">
    <location>
        <begin position="56"/>
        <end position="139"/>
    </location>
</feature>
<protein>
    <submittedName>
        <fullName evidence="9">Site-specific integrase</fullName>
    </submittedName>
</protein>
<dbReference type="Pfam" id="PF14659">
    <property type="entry name" value="Phage_int_SAM_3"/>
    <property type="match status" value="1"/>
</dbReference>
<reference evidence="9 10" key="1">
    <citation type="submission" date="2019-08" db="EMBL/GenBank/DDBJ databases">
        <title>In-depth cultivation of the pig gut microbiome towards novel bacterial diversity and tailored functional studies.</title>
        <authorList>
            <person name="Wylensek D."/>
            <person name="Hitch T.C.A."/>
            <person name="Clavel T."/>
        </authorList>
    </citation>
    <scope>NUCLEOTIDE SEQUENCE [LARGE SCALE GENOMIC DNA]</scope>
    <source>
        <strain evidence="9 10">RF-744-FAT-4</strain>
    </source>
</reference>
<dbReference type="InterPro" id="IPR028259">
    <property type="entry name" value="AP2-like_int_N"/>
</dbReference>
<keyword evidence="3" id="KW-0229">DNA integration</keyword>
<evidence type="ECO:0000259" key="7">
    <source>
        <dbReference type="PROSITE" id="PS51898"/>
    </source>
</evidence>
<dbReference type="InterPro" id="IPR011010">
    <property type="entry name" value="DNA_brk_join_enz"/>
</dbReference>
<dbReference type="InterPro" id="IPR002104">
    <property type="entry name" value="Integrase_catalytic"/>
</dbReference>
<evidence type="ECO:0000259" key="8">
    <source>
        <dbReference type="PROSITE" id="PS51900"/>
    </source>
</evidence>
<comment type="function">
    <text evidence="1">Site-specific tyrosine recombinase, which acts by catalyzing the cutting and rejoining of the recombining DNA molecules.</text>
</comment>
<dbReference type="InterPro" id="IPR010998">
    <property type="entry name" value="Integrase_recombinase_N"/>
</dbReference>